<evidence type="ECO:0000256" key="1">
    <source>
        <dbReference type="ARBA" id="ARBA00004167"/>
    </source>
</evidence>
<keyword evidence="7" id="KW-0833">Ubl conjugation pathway</keyword>
<keyword evidence="8" id="KW-0862">Zinc</keyword>
<evidence type="ECO:0000256" key="7">
    <source>
        <dbReference type="ARBA" id="ARBA00022786"/>
    </source>
</evidence>
<dbReference type="SUPFAM" id="SSF57850">
    <property type="entry name" value="RING/U-box"/>
    <property type="match status" value="1"/>
</dbReference>
<feature type="domain" description="RING-type" evidence="14">
    <location>
        <begin position="112"/>
        <end position="154"/>
    </location>
</feature>
<dbReference type="Pfam" id="PF13639">
    <property type="entry name" value="zf-RING_2"/>
    <property type="match status" value="1"/>
</dbReference>
<dbReference type="Proteomes" id="UP001237642">
    <property type="component" value="Unassembled WGS sequence"/>
</dbReference>
<evidence type="ECO:0000256" key="6">
    <source>
        <dbReference type="ARBA" id="ARBA00022771"/>
    </source>
</evidence>
<evidence type="ECO:0000313" key="16">
    <source>
        <dbReference type="Proteomes" id="UP001237642"/>
    </source>
</evidence>
<proteinExistence type="inferred from homology"/>
<dbReference type="EMBL" id="JAUIZM010000009">
    <property type="protein sequence ID" value="KAK1364638.1"/>
    <property type="molecule type" value="Genomic_DNA"/>
</dbReference>
<dbReference type="GO" id="GO:0016567">
    <property type="term" value="P:protein ubiquitination"/>
    <property type="evidence" value="ECO:0007669"/>
    <property type="project" value="TreeGrafter"/>
</dbReference>
<evidence type="ECO:0000259" key="14">
    <source>
        <dbReference type="PROSITE" id="PS50089"/>
    </source>
</evidence>
<reference evidence="15" key="1">
    <citation type="submission" date="2023-02" db="EMBL/GenBank/DDBJ databases">
        <title>Genome of toxic invasive species Heracleum sosnowskyi carries increased number of genes despite the absence of recent whole-genome duplications.</title>
        <authorList>
            <person name="Schelkunov M."/>
            <person name="Shtratnikova V."/>
            <person name="Makarenko M."/>
            <person name="Klepikova A."/>
            <person name="Omelchenko D."/>
            <person name="Novikova G."/>
            <person name="Obukhova E."/>
            <person name="Bogdanov V."/>
            <person name="Penin A."/>
            <person name="Logacheva M."/>
        </authorList>
    </citation>
    <scope>NUCLEOTIDE SEQUENCE</scope>
    <source>
        <strain evidence="15">Hsosn_3</strain>
        <tissue evidence="15">Leaf</tissue>
    </source>
</reference>
<evidence type="ECO:0000256" key="3">
    <source>
        <dbReference type="ARBA" id="ARBA00022679"/>
    </source>
</evidence>
<keyword evidence="6 12" id="KW-0863">Zinc-finger</keyword>
<keyword evidence="5" id="KW-0479">Metal-binding</keyword>
<dbReference type="GO" id="GO:0016740">
    <property type="term" value="F:transferase activity"/>
    <property type="evidence" value="ECO:0007669"/>
    <property type="project" value="UniProtKB-KW"/>
</dbReference>
<dbReference type="PANTHER" id="PTHR45768:SF16">
    <property type="entry name" value="E3 UBIQUITIN-PROTEIN LIGASE ATL4"/>
    <property type="match status" value="1"/>
</dbReference>
<evidence type="ECO:0000256" key="5">
    <source>
        <dbReference type="ARBA" id="ARBA00022723"/>
    </source>
</evidence>
<dbReference type="PROSITE" id="PS50089">
    <property type="entry name" value="ZF_RING_2"/>
    <property type="match status" value="1"/>
</dbReference>
<dbReference type="CDD" id="cd16461">
    <property type="entry name" value="RING-H2_EL5-like"/>
    <property type="match status" value="1"/>
</dbReference>
<evidence type="ECO:0000256" key="11">
    <source>
        <dbReference type="ARBA" id="ARBA00024209"/>
    </source>
</evidence>
<comment type="pathway">
    <text evidence="2">Protein modification; protein ubiquitination.</text>
</comment>
<feature type="transmembrane region" description="Helical" evidence="13">
    <location>
        <begin position="38"/>
        <end position="59"/>
    </location>
</feature>
<dbReference type="SMART" id="SM00184">
    <property type="entry name" value="RING"/>
    <property type="match status" value="1"/>
</dbReference>
<keyword evidence="9 13" id="KW-1133">Transmembrane helix</keyword>
<dbReference type="GO" id="GO:0016020">
    <property type="term" value="C:membrane"/>
    <property type="evidence" value="ECO:0007669"/>
    <property type="project" value="UniProtKB-SubCell"/>
</dbReference>
<keyword evidence="10 13" id="KW-0472">Membrane</keyword>
<dbReference type="AlphaFoldDB" id="A0AAD8MA24"/>
<dbReference type="GO" id="GO:0008270">
    <property type="term" value="F:zinc ion binding"/>
    <property type="evidence" value="ECO:0007669"/>
    <property type="project" value="UniProtKB-KW"/>
</dbReference>
<dbReference type="InterPro" id="IPR001841">
    <property type="entry name" value="Znf_RING"/>
</dbReference>
<dbReference type="PANTHER" id="PTHR45768">
    <property type="entry name" value="E3 UBIQUITIN-PROTEIN LIGASE RNF13-LIKE"/>
    <property type="match status" value="1"/>
</dbReference>
<evidence type="ECO:0000256" key="8">
    <source>
        <dbReference type="ARBA" id="ARBA00022833"/>
    </source>
</evidence>
<evidence type="ECO:0000313" key="15">
    <source>
        <dbReference type="EMBL" id="KAK1364638.1"/>
    </source>
</evidence>
<evidence type="ECO:0000256" key="12">
    <source>
        <dbReference type="PROSITE-ProRule" id="PRU00175"/>
    </source>
</evidence>
<dbReference type="InterPro" id="IPR013083">
    <property type="entry name" value="Znf_RING/FYVE/PHD"/>
</dbReference>
<comment type="similarity">
    <text evidence="11">Belongs to the RING-type zinc finger family. ATL subfamily.</text>
</comment>
<accession>A0AAD8MA24</accession>
<keyword evidence="16" id="KW-1185">Reference proteome</keyword>
<organism evidence="15 16">
    <name type="scientific">Heracleum sosnowskyi</name>
    <dbReference type="NCBI Taxonomy" id="360622"/>
    <lineage>
        <taxon>Eukaryota</taxon>
        <taxon>Viridiplantae</taxon>
        <taxon>Streptophyta</taxon>
        <taxon>Embryophyta</taxon>
        <taxon>Tracheophyta</taxon>
        <taxon>Spermatophyta</taxon>
        <taxon>Magnoliopsida</taxon>
        <taxon>eudicotyledons</taxon>
        <taxon>Gunneridae</taxon>
        <taxon>Pentapetalae</taxon>
        <taxon>asterids</taxon>
        <taxon>campanulids</taxon>
        <taxon>Apiales</taxon>
        <taxon>Apiaceae</taxon>
        <taxon>Apioideae</taxon>
        <taxon>apioid superclade</taxon>
        <taxon>Tordylieae</taxon>
        <taxon>Tordyliinae</taxon>
        <taxon>Heracleum</taxon>
    </lineage>
</organism>
<evidence type="ECO:0000256" key="9">
    <source>
        <dbReference type="ARBA" id="ARBA00022989"/>
    </source>
</evidence>
<comment type="caution">
    <text evidence="15">The sequence shown here is derived from an EMBL/GenBank/DDBJ whole genome shotgun (WGS) entry which is preliminary data.</text>
</comment>
<sequence length="313" mass="34449">MSPSSPPPPFLPFINPNQPPLSSYSSSPLSSSSTSTSIIIVIIIIASAIIISASLYLLLRFLSRRYHSTTTPPPPIFHRQNPNYTTPKPNSLTSLPLFTFNSLPAKISGGDCAVCLSKFEPSDQLRLLPLCCHAFHADCIDTWLLSNLTCPLCRSTVHPSQSDALDKTRNNRSNSFRVEIGSVSRRRSDDEVPGRSYTIGSFEYVVDDEFEVPIGEARTHGRDVSDKDSTGIEVSVPVAPGDEVAAEVAGERGSWLRDYVDRIATVSSRSFRSSGRFFSGSSRRSNVVVVDDTEANNRFGEEISELFQWLSRV</sequence>
<protein>
    <submittedName>
        <fullName evidence="15">E3 ubiquitin-protein ligase ATL4</fullName>
    </submittedName>
</protein>
<reference evidence="15" key="2">
    <citation type="submission" date="2023-05" db="EMBL/GenBank/DDBJ databases">
        <authorList>
            <person name="Schelkunov M.I."/>
        </authorList>
    </citation>
    <scope>NUCLEOTIDE SEQUENCE</scope>
    <source>
        <strain evidence="15">Hsosn_3</strain>
        <tissue evidence="15">Leaf</tissue>
    </source>
</reference>
<keyword evidence="4 13" id="KW-0812">Transmembrane</keyword>
<evidence type="ECO:0000256" key="2">
    <source>
        <dbReference type="ARBA" id="ARBA00004906"/>
    </source>
</evidence>
<dbReference type="Gene3D" id="3.30.40.10">
    <property type="entry name" value="Zinc/RING finger domain, C3HC4 (zinc finger)"/>
    <property type="match status" value="1"/>
</dbReference>
<gene>
    <name evidence="15" type="ORF">POM88_040199</name>
</gene>
<evidence type="ECO:0000256" key="4">
    <source>
        <dbReference type="ARBA" id="ARBA00022692"/>
    </source>
</evidence>
<comment type="subcellular location">
    <subcellularLocation>
        <location evidence="1">Membrane</location>
        <topology evidence="1">Single-pass membrane protein</topology>
    </subcellularLocation>
</comment>
<keyword evidence="3" id="KW-0808">Transferase</keyword>
<name>A0AAD8MA24_9APIA</name>
<evidence type="ECO:0000256" key="10">
    <source>
        <dbReference type="ARBA" id="ARBA00023136"/>
    </source>
</evidence>
<evidence type="ECO:0000256" key="13">
    <source>
        <dbReference type="SAM" id="Phobius"/>
    </source>
</evidence>